<dbReference type="Pfam" id="PF05154">
    <property type="entry name" value="TM2"/>
    <property type="match status" value="1"/>
</dbReference>
<dbReference type="OrthoDB" id="9816361at2"/>
<feature type="transmembrane region" description="Helical" evidence="5">
    <location>
        <begin position="75"/>
        <end position="93"/>
    </location>
</feature>
<dbReference type="GO" id="GO:0016020">
    <property type="term" value="C:membrane"/>
    <property type="evidence" value="ECO:0007669"/>
    <property type="project" value="UniProtKB-SubCell"/>
</dbReference>
<accession>A0A1S6HQQ1</accession>
<evidence type="ECO:0000313" key="7">
    <source>
        <dbReference type="EMBL" id="AQS37877.1"/>
    </source>
</evidence>
<dbReference type="STRING" id="225848.Sps_02725"/>
<evidence type="ECO:0000313" key="8">
    <source>
        <dbReference type="Proteomes" id="UP000189545"/>
    </source>
</evidence>
<evidence type="ECO:0000256" key="2">
    <source>
        <dbReference type="ARBA" id="ARBA00022692"/>
    </source>
</evidence>
<keyword evidence="4 5" id="KW-0472">Membrane</keyword>
<evidence type="ECO:0000256" key="3">
    <source>
        <dbReference type="ARBA" id="ARBA00022989"/>
    </source>
</evidence>
<name>A0A1S6HQQ1_9GAMM</name>
<sequence length="119" mass="13723">MKNNDFPCFQCTECSQNIDPSLIVCPLCHAAQGLEALAGIDPHMRIKNQKLAIWFSLLLGGLGLHKFYLGQYLKGSLYLMFSWTLVPMIVGWVDAFRTMKMSPFNFEQRYCRRGARHYI</sequence>
<evidence type="ECO:0000256" key="1">
    <source>
        <dbReference type="ARBA" id="ARBA00004141"/>
    </source>
</evidence>
<dbReference type="EMBL" id="CP014782">
    <property type="protein sequence ID" value="AQS37877.1"/>
    <property type="molecule type" value="Genomic_DNA"/>
</dbReference>
<keyword evidence="3 5" id="KW-1133">Transmembrane helix</keyword>
<reference evidence="7 8" key="1">
    <citation type="submission" date="2016-03" db="EMBL/GenBank/DDBJ databases">
        <title>Complete genome sequence of Shewanella psychrophila WP2, a deep sea bacterium isolated from west Pacific sediment.</title>
        <authorList>
            <person name="Xu G."/>
            <person name="Jian H."/>
        </authorList>
    </citation>
    <scope>NUCLEOTIDE SEQUENCE [LARGE SCALE GENOMIC DNA]</scope>
    <source>
        <strain evidence="7 8">WP2</strain>
    </source>
</reference>
<comment type="subcellular location">
    <subcellularLocation>
        <location evidence="1">Membrane</location>
        <topology evidence="1">Multi-pass membrane protein</topology>
    </subcellularLocation>
</comment>
<dbReference type="RefSeq" id="WP_077752992.1">
    <property type="nucleotide sequence ID" value="NZ_CP014782.1"/>
</dbReference>
<evidence type="ECO:0000256" key="5">
    <source>
        <dbReference type="SAM" id="Phobius"/>
    </source>
</evidence>
<feature type="domain" description="TM2" evidence="6">
    <location>
        <begin position="47"/>
        <end position="96"/>
    </location>
</feature>
<dbReference type="Proteomes" id="UP000189545">
    <property type="component" value="Chromosome"/>
</dbReference>
<protein>
    <submittedName>
        <fullName evidence="7">TM2 domain-containing protein</fullName>
    </submittedName>
</protein>
<organism evidence="7 8">
    <name type="scientific">Shewanella psychrophila</name>
    <dbReference type="NCBI Taxonomy" id="225848"/>
    <lineage>
        <taxon>Bacteria</taxon>
        <taxon>Pseudomonadati</taxon>
        <taxon>Pseudomonadota</taxon>
        <taxon>Gammaproteobacteria</taxon>
        <taxon>Alteromonadales</taxon>
        <taxon>Shewanellaceae</taxon>
        <taxon>Shewanella</taxon>
    </lineage>
</organism>
<dbReference type="AlphaFoldDB" id="A0A1S6HQQ1"/>
<dbReference type="InterPro" id="IPR007829">
    <property type="entry name" value="TM2"/>
</dbReference>
<keyword evidence="2 5" id="KW-0812">Transmembrane</keyword>
<feature type="transmembrane region" description="Helical" evidence="5">
    <location>
        <begin position="51"/>
        <end position="69"/>
    </location>
</feature>
<evidence type="ECO:0000256" key="4">
    <source>
        <dbReference type="ARBA" id="ARBA00023136"/>
    </source>
</evidence>
<evidence type="ECO:0000259" key="6">
    <source>
        <dbReference type="Pfam" id="PF05154"/>
    </source>
</evidence>
<dbReference type="KEGG" id="spsw:Sps_02725"/>
<proteinExistence type="predicted"/>
<gene>
    <name evidence="7" type="ORF">Sps_02725</name>
</gene>
<keyword evidence="8" id="KW-1185">Reference proteome</keyword>